<dbReference type="EMBL" id="ABJB010578785">
    <property type="status" value="NOT_ANNOTATED_CDS"/>
    <property type="molecule type" value="Genomic_DNA"/>
</dbReference>
<evidence type="ECO:0000313" key="5">
    <source>
        <dbReference type="Proteomes" id="UP000001555"/>
    </source>
</evidence>
<feature type="compositionally biased region" description="Polar residues" evidence="1">
    <location>
        <begin position="1"/>
        <end position="16"/>
    </location>
</feature>
<dbReference type="EMBL" id="ABJB010764509">
    <property type="status" value="NOT_ANNOTATED_CDS"/>
    <property type="molecule type" value="Genomic_DNA"/>
</dbReference>
<feature type="compositionally biased region" description="Basic residues" evidence="1">
    <location>
        <begin position="210"/>
        <end position="221"/>
    </location>
</feature>
<dbReference type="EMBL" id="ABJB010038674">
    <property type="status" value="NOT_ANNOTATED_CDS"/>
    <property type="molecule type" value="Genomic_DNA"/>
</dbReference>
<reference evidence="4" key="2">
    <citation type="submission" date="2020-05" db="UniProtKB">
        <authorList>
            <consortium name="EnsemblMetazoa"/>
        </authorList>
    </citation>
    <scope>IDENTIFICATION</scope>
    <source>
        <strain evidence="4">wikel</strain>
    </source>
</reference>
<gene>
    <name evidence="3" type="ORF">IscW_ISCW020657</name>
</gene>
<reference evidence="3 5" key="1">
    <citation type="submission" date="2008-03" db="EMBL/GenBank/DDBJ databases">
        <title>Annotation of Ixodes scapularis.</title>
        <authorList>
            <consortium name="Ixodes scapularis Genome Project Consortium"/>
            <person name="Caler E."/>
            <person name="Hannick L.I."/>
            <person name="Bidwell S."/>
            <person name="Joardar V."/>
            <person name="Thiagarajan M."/>
            <person name="Amedeo P."/>
            <person name="Galinsky K.J."/>
            <person name="Schobel S."/>
            <person name="Inman J."/>
            <person name="Hostetler J."/>
            <person name="Miller J."/>
            <person name="Hammond M."/>
            <person name="Megy K."/>
            <person name="Lawson D."/>
            <person name="Kodira C."/>
            <person name="Sutton G."/>
            <person name="Meyer J."/>
            <person name="Hill C.A."/>
            <person name="Birren B."/>
            <person name="Nene V."/>
            <person name="Collins F."/>
            <person name="Alarcon-Chaidez F."/>
            <person name="Wikel S."/>
            <person name="Strausberg R."/>
        </authorList>
    </citation>
    <scope>NUCLEOTIDE SEQUENCE [LARGE SCALE GENOMIC DNA]</scope>
    <source>
        <strain evidence="5">Wikel</strain>
        <strain evidence="3">Wikel colony</strain>
    </source>
</reference>
<keyword evidence="2" id="KW-0472">Membrane</keyword>
<feature type="region of interest" description="Disordered" evidence="1">
    <location>
        <begin position="185"/>
        <end position="222"/>
    </location>
</feature>
<evidence type="ECO:0000313" key="3">
    <source>
        <dbReference type="EMBL" id="EEC13122.1"/>
    </source>
</evidence>
<dbReference type="EMBL" id="ABJB010625285">
    <property type="status" value="NOT_ANNOTATED_CDS"/>
    <property type="molecule type" value="Genomic_DNA"/>
</dbReference>
<dbReference type="Proteomes" id="UP000001555">
    <property type="component" value="Unassembled WGS sequence"/>
</dbReference>
<sequence length="239" mass="27264">MTSPTQRLCKSLNIPNTRPRRDSGSKDRYPAGPYPDLPHHEPCPACPPDRKLSDLPWHAKLFPCLIMSDSYEDRAREEKRKWREKRIKDDPCLYITLFALMVVVTIIFISYHSNHADSLRHVSSPSSARSIRGMSFRPPHPGDFGGPSFYAPQMYPYRPYYVPPGLAPVANLGYTGGSPMTYNFQPFPPRRSASLPRPPPSVDDQQLVRKPSKPRKPHKSLKLPCGRKVDITKKNLYIK</sequence>
<dbReference type="EMBL" id="ABJB010015757">
    <property type="status" value="NOT_ANNOTATED_CDS"/>
    <property type="molecule type" value="Genomic_DNA"/>
</dbReference>
<dbReference type="EnsemblMetazoa" id="ISCW020657-RA">
    <property type="protein sequence ID" value="ISCW020657-PA"/>
    <property type="gene ID" value="ISCW020657"/>
</dbReference>
<keyword evidence="5" id="KW-1185">Reference proteome</keyword>
<dbReference type="VEuPathDB" id="VectorBase:ISCP_022480"/>
<dbReference type="EMBL" id="ABJB010154349">
    <property type="status" value="NOT_ANNOTATED_CDS"/>
    <property type="molecule type" value="Genomic_DNA"/>
</dbReference>
<dbReference type="VEuPathDB" id="VectorBase:ISCW020657"/>
<feature type="compositionally biased region" description="Basic and acidic residues" evidence="1">
    <location>
        <begin position="19"/>
        <end position="29"/>
    </location>
</feature>
<protein>
    <submittedName>
        <fullName evidence="3 4">Uncharacterized protein</fullName>
    </submittedName>
</protein>
<evidence type="ECO:0000313" key="4">
    <source>
        <dbReference type="EnsemblMetazoa" id="ISCW020657-PA"/>
    </source>
</evidence>
<dbReference type="PaxDb" id="6945-B7Q2Q0"/>
<dbReference type="OrthoDB" id="6516904at2759"/>
<dbReference type="InParanoid" id="B7Q2Q0"/>
<name>B7Q2Q0_IXOSC</name>
<evidence type="ECO:0000256" key="1">
    <source>
        <dbReference type="SAM" id="MobiDB-lite"/>
    </source>
</evidence>
<keyword evidence="2" id="KW-1133">Transmembrane helix</keyword>
<keyword evidence="2" id="KW-0812">Transmembrane</keyword>
<feature type="transmembrane region" description="Helical" evidence="2">
    <location>
        <begin position="91"/>
        <end position="111"/>
    </location>
</feature>
<evidence type="ECO:0000256" key="2">
    <source>
        <dbReference type="SAM" id="Phobius"/>
    </source>
</evidence>
<dbReference type="AlphaFoldDB" id="B7Q2Q0"/>
<dbReference type="EMBL" id="DS844967">
    <property type="protein sequence ID" value="EEC13122.1"/>
    <property type="molecule type" value="Genomic_DNA"/>
</dbReference>
<dbReference type="HOGENOM" id="CLU_1162277_0_0_1"/>
<proteinExistence type="predicted"/>
<feature type="region of interest" description="Disordered" evidence="1">
    <location>
        <begin position="1"/>
        <end position="40"/>
    </location>
</feature>
<accession>B7Q2Q0</accession>
<organism>
    <name type="scientific">Ixodes scapularis</name>
    <name type="common">Black-legged tick</name>
    <name type="synonym">Deer tick</name>
    <dbReference type="NCBI Taxonomy" id="6945"/>
    <lineage>
        <taxon>Eukaryota</taxon>
        <taxon>Metazoa</taxon>
        <taxon>Ecdysozoa</taxon>
        <taxon>Arthropoda</taxon>
        <taxon>Chelicerata</taxon>
        <taxon>Arachnida</taxon>
        <taxon>Acari</taxon>
        <taxon>Parasitiformes</taxon>
        <taxon>Ixodida</taxon>
        <taxon>Ixodoidea</taxon>
        <taxon>Ixodidae</taxon>
        <taxon>Ixodinae</taxon>
        <taxon>Ixodes</taxon>
    </lineage>
</organism>
<dbReference type="VEuPathDB" id="VectorBase:ISCI020657"/>